<dbReference type="Proteomes" id="UP000694863">
    <property type="component" value="Unplaced"/>
</dbReference>
<evidence type="ECO:0000313" key="2">
    <source>
        <dbReference type="RefSeq" id="XP_045139749.1"/>
    </source>
</evidence>
<reference evidence="2" key="1">
    <citation type="submission" date="2025-08" db="UniProtKB">
        <authorList>
            <consortium name="RefSeq"/>
        </authorList>
    </citation>
    <scope>IDENTIFICATION</scope>
</reference>
<keyword evidence="1" id="KW-1185">Reference proteome</keyword>
<name>A0AC55CMU6_ECHTE</name>
<protein>
    <submittedName>
        <fullName evidence="2">Uncharacterized protein C13orf46 homolog</fullName>
    </submittedName>
</protein>
<evidence type="ECO:0000313" key="1">
    <source>
        <dbReference type="Proteomes" id="UP000694863"/>
    </source>
</evidence>
<dbReference type="RefSeq" id="XP_045139749.1">
    <property type="nucleotide sequence ID" value="XM_045283814.1"/>
</dbReference>
<sequence length="142" mass="15766">MEKDPSSTYRRHRPVLGIPPLGMASGHLKAASEVTELQRSRSMGGLHQKGDPPSRLKKLRAELESEDQGKDSRSEVEDVSCQTNLEVKKEKSQEAPGTLVRDGEIVGPETGKSDSKVSIKEEEEDADKHLQEAKVRRYLFGI</sequence>
<proteinExistence type="predicted"/>
<organism evidence="1 2">
    <name type="scientific">Echinops telfairi</name>
    <name type="common">Lesser hedgehog tenrec</name>
    <dbReference type="NCBI Taxonomy" id="9371"/>
    <lineage>
        <taxon>Eukaryota</taxon>
        <taxon>Metazoa</taxon>
        <taxon>Chordata</taxon>
        <taxon>Craniata</taxon>
        <taxon>Vertebrata</taxon>
        <taxon>Euteleostomi</taxon>
        <taxon>Mammalia</taxon>
        <taxon>Eutheria</taxon>
        <taxon>Afrotheria</taxon>
        <taxon>Tenrecidae</taxon>
        <taxon>Tenrecinae</taxon>
        <taxon>Echinops</taxon>
    </lineage>
</organism>
<accession>A0AC55CMU6</accession>
<gene>
    <name evidence="2" type="primary">CUNH13orf46</name>
</gene>